<dbReference type="AlphaFoldDB" id="A0A644XXG3"/>
<evidence type="ECO:0000313" key="1">
    <source>
        <dbReference type="EMBL" id="MPM18744.1"/>
    </source>
</evidence>
<name>A0A644XXG3_9ZZZZ</name>
<gene>
    <name evidence="1" type="ORF">SDC9_65159</name>
</gene>
<dbReference type="EMBL" id="VSSQ01003041">
    <property type="protein sequence ID" value="MPM18744.1"/>
    <property type="molecule type" value="Genomic_DNA"/>
</dbReference>
<proteinExistence type="predicted"/>
<organism evidence="1">
    <name type="scientific">bioreactor metagenome</name>
    <dbReference type="NCBI Taxonomy" id="1076179"/>
    <lineage>
        <taxon>unclassified sequences</taxon>
        <taxon>metagenomes</taxon>
        <taxon>ecological metagenomes</taxon>
    </lineage>
</organism>
<comment type="caution">
    <text evidence="1">The sequence shown here is derived from an EMBL/GenBank/DDBJ whole genome shotgun (WGS) entry which is preliminary data.</text>
</comment>
<protein>
    <submittedName>
        <fullName evidence="1">Uncharacterized protein</fullName>
    </submittedName>
</protein>
<accession>A0A644XXG3</accession>
<sequence>MTTKYTLILTCIFLLITLKVIGQADSSNYSNREINKIDSLIKIIDDRNPKIENCDLFIDSLAGEKVISITKQVYNGIGMYNIKTNRTGTQMDVKLAELYLYQDTLIQAAVFYSDNKQDFYKKLYFKDNINFYTVFSHGVRISLDDTGEEFIELVKKIVATVQPK</sequence>
<reference evidence="1" key="1">
    <citation type="submission" date="2019-08" db="EMBL/GenBank/DDBJ databases">
        <authorList>
            <person name="Kucharzyk K."/>
            <person name="Murdoch R.W."/>
            <person name="Higgins S."/>
            <person name="Loffler F."/>
        </authorList>
    </citation>
    <scope>NUCLEOTIDE SEQUENCE</scope>
</reference>